<reference evidence="2" key="1">
    <citation type="submission" date="2022-07" db="EMBL/GenBank/DDBJ databases">
        <title>Chromosome-level genome of Muraenolepis orangiensis.</title>
        <authorList>
            <person name="Kim J."/>
        </authorList>
    </citation>
    <scope>NUCLEOTIDE SEQUENCE</scope>
    <source>
        <strain evidence="2">KU_S4_2022</strain>
        <tissue evidence="2">Muscle</tissue>
    </source>
</reference>
<evidence type="ECO:0000313" key="2">
    <source>
        <dbReference type="EMBL" id="KAJ3601595.1"/>
    </source>
</evidence>
<dbReference type="EMBL" id="JANIIK010000047">
    <property type="protein sequence ID" value="KAJ3601595.1"/>
    <property type="molecule type" value="Genomic_DNA"/>
</dbReference>
<keyword evidence="3" id="KW-1185">Reference proteome</keyword>
<dbReference type="Proteomes" id="UP001148018">
    <property type="component" value="Unassembled WGS sequence"/>
</dbReference>
<accession>A0A9Q0EA04</accession>
<gene>
    <name evidence="2" type="ORF">NHX12_032563</name>
</gene>
<protein>
    <submittedName>
        <fullName evidence="2">Uncharacterized protein</fullName>
    </submittedName>
</protein>
<name>A0A9Q0EA04_9TELE</name>
<comment type="caution">
    <text evidence="2">The sequence shown here is derived from an EMBL/GenBank/DDBJ whole genome shotgun (WGS) entry which is preliminary data.</text>
</comment>
<evidence type="ECO:0000256" key="1">
    <source>
        <dbReference type="SAM" id="MobiDB-lite"/>
    </source>
</evidence>
<feature type="compositionally biased region" description="Basic and acidic residues" evidence="1">
    <location>
        <begin position="72"/>
        <end position="90"/>
    </location>
</feature>
<dbReference type="AlphaFoldDB" id="A0A9Q0EA04"/>
<evidence type="ECO:0000313" key="3">
    <source>
        <dbReference type="Proteomes" id="UP001148018"/>
    </source>
</evidence>
<proteinExistence type="predicted"/>
<feature type="region of interest" description="Disordered" evidence="1">
    <location>
        <begin position="59"/>
        <end position="118"/>
    </location>
</feature>
<sequence>MSPKRSLGVVALGAQKPLRAASAEAWARSKPYASTHTSGMCSRPRSHTPFIGFLCVSPVGRPDGEQTAGGRRGPEEPMKEVPRCRQEPHSHILHAGGEPHGATRNQSNADARNSETRL</sequence>
<organism evidence="2 3">
    <name type="scientific">Muraenolepis orangiensis</name>
    <name type="common">Patagonian moray cod</name>
    <dbReference type="NCBI Taxonomy" id="630683"/>
    <lineage>
        <taxon>Eukaryota</taxon>
        <taxon>Metazoa</taxon>
        <taxon>Chordata</taxon>
        <taxon>Craniata</taxon>
        <taxon>Vertebrata</taxon>
        <taxon>Euteleostomi</taxon>
        <taxon>Actinopterygii</taxon>
        <taxon>Neopterygii</taxon>
        <taxon>Teleostei</taxon>
        <taxon>Neoteleostei</taxon>
        <taxon>Acanthomorphata</taxon>
        <taxon>Zeiogadaria</taxon>
        <taxon>Gadariae</taxon>
        <taxon>Gadiformes</taxon>
        <taxon>Muraenolepidoidei</taxon>
        <taxon>Muraenolepididae</taxon>
        <taxon>Muraenolepis</taxon>
    </lineage>
</organism>